<sequence>DPTYDPKSWPIKGQWLNVGPLETECKRPLSDGEEAEVYESRTRALILWCCGSFFFPDQRANGVSLYWLPKLLDMDSIKGYSWGSAVLAFLYRGLCKAFRAGEVWLKGCVQLLQ</sequence>
<keyword evidence="3" id="KW-1185">Reference proteome</keyword>
<feature type="non-terminal residue" evidence="2">
    <location>
        <position position="1"/>
    </location>
</feature>
<dbReference type="PANTHER" id="PTHR46033">
    <property type="entry name" value="PROTEIN MAIN-LIKE 2"/>
    <property type="match status" value="1"/>
</dbReference>
<dbReference type="GO" id="GO:0008483">
    <property type="term" value="F:transaminase activity"/>
    <property type="evidence" value="ECO:0007669"/>
    <property type="project" value="UniProtKB-KW"/>
</dbReference>
<dbReference type="Proteomes" id="UP001153555">
    <property type="component" value="Unassembled WGS sequence"/>
</dbReference>
<organism evidence="2 3">
    <name type="scientific">Striga hermonthica</name>
    <name type="common">Purple witchweed</name>
    <name type="synonym">Buchnera hermonthica</name>
    <dbReference type="NCBI Taxonomy" id="68872"/>
    <lineage>
        <taxon>Eukaryota</taxon>
        <taxon>Viridiplantae</taxon>
        <taxon>Streptophyta</taxon>
        <taxon>Embryophyta</taxon>
        <taxon>Tracheophyta</taxon>
        <taxon>Spermatophyta</taxon>
        <taxon>Magnoliopsida</taxon>
        <taxon>eudicotyledons</taxon>
        <taxon>Gunneridae</taxon>
        <taxon>Pentapetalae</taxon>
        <taxon>asterids</taxon>
        <taxon>lamiids</taxon>
        <taxon>Lamiales</taxon>
        <taxon>Orobanchaceae</taxon>
        <taxon>Buchnereae</taxon>
        <taxon>Striga</taxon>
    </lineage>
</organism>
<reference evidence="2" key="1">
    <citation type="submission" date="2019-12" db="EMBL/GenBank/DDBJ databases">
        <authorList>
            <person name="Scholes J."/>
        </authorList>
    </citation>
    <scope>NUCLEOTIDE SEQUENCE</scope>
</reference>
<comment type="caution">
    <text evidence="2">The sequence shown here is derived from an EMBL/GenBank/DDBJ whole genome shotgun (WGS) entry which is preliminary data.</text>
</comment>
<keyword evidence="2" id="KW-0032">Aminotransferase</keyword>
<evidence type="ECO:0000313" key="2">
    <source>
        <dbReference type="EMBL" id="CAA0839518.1"/>
    </source>
</evidence>
<dbReference type="GO" id="GO:0010073">
    <property type="term" value="P:meristem maintenance"/>
    <property type="evidence" value="ECO:0007669"/>
    <property type="project" value="InterPro"/>
</dbReference>
<dbReference type="EMBL" id="CACSLK010031421">
    <property type="protein sequence ID" value="CAA0839518.1"/>
    <property type="molecule type" value="Genomic_DNA"/>
</dbReference>
<name>A0A9N7NUZ8_STRHE</name>
<proteinExistence type="predicted"/>
<keyword evidence="2" id="KW-0808">Transferase</keyword>
<dbReference type="Pfam" id="PF10536">
    <property type="entry name" value="PMD"/>
    <property type="match status" value="1"/>
</dbReference>
<dbReference type="AlphaFoldDB" id="A0A9N7NUZ8"/>
<evidence type="ECO:0000313" key="3">
    <source>
        <dbReference type="Proteomes" id="UP001153555"/>
    </source>
</evidence>
<feature type="domain" description="Aminotransferase-like plant mobile" evidence="1">
    <location>
        <begin position="38"/>
        <end position="113"/>
    </location>
</feature>
<dbReference type="OrthoDB" id="912783at2759"/>
<accession>A0A9N7NUZ8</accession>
<dbReference type="InterPro" id="IPR044824">
    <property type="entry name" value="MAIN-like"/>
</dbReference>
<feature type="non-terminal residue" evidence="2">
    <location>
        <position position="113"/>
    </location>
</feature>
<dbReference type="PANTHER" id="PTHR46033:SF8">
    <property type="entry name" value="PROTEIN MAINTENANCE OF MERISTEMS-LIKE"/>
    <property type="match status" value="1"/>
</dbReference>
<evidence type="ECO:0000259" key="1">
    <source>
        <dbReference type="Pfam" id="PF10536"/>
    </source>
</evidence>
<protein>
    <submittedName>
        <fullName evidence="2">Aminotransferase-like- plant mobile domain family protein</fullName>
    </submittedName>
</protein>
<dbReference type="InterPro" id="IPR019557">
    <property type="entry name" value="AminoTfrase-like_pln_mobile"/>
</dbReference>
<gene>
    <name evidence="2" type="ORF">SHERM_06082</name>
</gene>